<reference evidence="4 5" key="1">
    <citation type="submission" date="2016-10" db="EMBL/GenBank/DDBJ databases">
        <title>Genome sequence of Streptomyces gilvigriseus MUSC 26.</title>
        <authorList>
            <person name="Lee L.-H."/>
            <person name="Ser H.-L."/>
        </authorList>
    </citation>
    <scope>NUCLEOTIDE SEQUENCE [LARGE SCALE GENOMIC DNA]</scope>
    <source>
        <strain evidence="4 5">MUSC 26</strain>
    </source>
</reference>
<protein>
    <recommendedName>
        <fullName evidence="3">Bacterial type II secretion system protein E domain-containing protein</fullName>
    </recommendedName>
</protein>
<feature type="domain" description="Bacterial type II secretion system protein E" evidence="3">
    <location>
        <begin position="175"/>
        <end position="376"/>
    </location>
</feature>
<evidence type="ECO:0000256" key="2">
    <source>
        <dbReference type="SAM" id="MobiDB-lite"/>
    </source>
</evidence>
<dbReference type="PANTHER" id="PTHR30486">
    <property type="entry name" value="TWITCHING MOTILITY PROTEIN PILT"/>
    <property type="match status" value="1"/>
</dbReference>
<evidence type="ECO:0000313" key="4">
    <source>
        <dbReference type="EMBL" id="OIV37023.1"/>
    </source>
</evidence>
<evidence type="ECO:0000313" key="5">
    <source>
        <dbReference type="Proteomes" id="UP000243342"/>
    </source>
</evidence>
<comment type="caution">
    <text evidence="4">The sequence shown here is derived from an EMBL/GenBank/DDBJ whole genome shotgun (WGS) entry which is preliminary data.</text>
</comment>
<sequence>MVEPEVRPFTADVVRELQRQVSDQMVAEEKDHDGAALSEEDREQRGRALIRNAVARWATEESQRKRALSEQAERDLIDSVFNSIFRAGRLEPLLRDPDIENIYIRGTEATVDYYDRPHQPVGRIAGSEQEVIDLIRGLARRAGQERVWTPARPTLDLRLPDGSRLAAAAWVTEQVEVTIRRHRILHHGLEQLVAWGTIDETLAAFLAALVLARKNVVIAGSQAVGKTTLLRAMARQIPMEQRVVTLETERELWLHKDEGRTNVISFEAREGNGEFLPDGRQAGEVPLDQLFRHALRHTNQRTMVGEVRGPEAPQMVEAMTSGEGGSMATMHINTGRNALPRLARLCAQFSNTTIDNAFRALAESIDFVVILRMVDETPLGGRRHRFVSEVLEVTGLGDSGQPATQFVFKAGERDPRAVPYVPPNCLADLERVGFDRRLLAQPGVGRWRAMDFRGPM</sequence>
<dbReference type="InterPro" id="IPR001482">
    <property type="entry name" value="T2SS/T4SS_dom"/>
</dbReference>
<dbReference type="Pfam" id="PF00437">
    <property type="entry name" value="T2SSE"/>
    <property type="match status" value="1"/>
</dbReference>
<accession>A0A1J7BEA5</accession>
<dbReference type="Proteomes" id="UP000243342">
    <property type="component" value="Unassembled WGS sequence"/>
</dbReference>
<organism evidence="4 5">
    <name type="scientific">Mangrovactinospora gilvigrisea</name>
    <dbReference type="NCBI Taxonomy" id="1428644"/>
    <lineage>
        <taxon>Bacteria</taxon>
        <taxon>Bacillati</taxon>
        <taxon>Actinomycetota</taxon>
        <taxon>Actinomycetes</taxon>
        <taxon>Kitasatosporales</taxon>
        <taxon>Streptomycetaceae</taxon>
        <taxon>Mangrovactinospora</taxon>
    </lineage>
</organism>
<dbReference type="STRING" id="1428644.BIV57_13390"/>
<keyword evidence="5" id="KW-1185">Reference proteome</keyword>
<comment type="similarity">
    <text evidence="1">Belongs to the GSP E family.</text>
</comment>
<feature type="region of interest" description="Disordered" evidence="2">
    <location>
        <begin position="25"/>
        <end position="44"/>
    </location>
</feature>
<dbReference type="InterPro" id="IPR050921">
    <property type="entry name" value="T4SS_GSP_E_ATPase"/>
</dbReference>
<dbReference type="PANTHER" id="PTHR30486:SF6">
    <property type="entry name" value="TYPE IV PILUS RETRACTATION ATPASE PILT"/>
    <property type="match status" value="1"/>
</dbReference>
<dbReference type="GO" id="GO:0016887">
    <property type="term" value="F:ATP hydrolysis activity"/>
    <property type="evidence" value="ECO:0007669"/>
    <property type="project" value="InterPro"/>
</dbReference>
<dbReference type="EMBL" id="MLCF01000067">
    <property type="protein sequence ID" value="OIV37023.1"/>
    <property type="molecule type" value="Genomic_DNA"/>
</dbReference>
<dbReference type="CDD" id="cd01130">
    <property type="entry name" value="VirB11-like_ATPase"/>
    <property type="match status" value="1"/>
</dbReference>
<dbReference type="Gene3D" id="3.30.450.380">
    <property type="match status" value="1"/>
</dbReference>
<dbReference type="AlphaFoldDB" id="A0A1J7BEA5"/>
<evidence type="ECO:0000259" key="3">
    <source>
        <dbReference type="Pfam" id="PF00437"/>
    </source>
</evidence>
<name>A0A1J7BEA5_9ACTN</name>
<dbReference type="Gene3D" id="3.40.50.300">
    <property type="entry name" value="P-loop containing nucleotide triphosphate hydrolases"/>
    <property type="match status" value="1"/>
</dbReference>
<evidence type="ECO:0000256" key="1">
    <source>
        <dbReference type="ARBA" id="ARBA00006611"/>
    </source>
</evidence>
<dbReference type="InterPro" id="IPR027417">
    <property type="entry name" value="P-loop_NTPase"/>
</dbReference>
<gene>
    <name evidence="4" type="ORF">BIV57_13390</name>
</gene>
<dbReference type="SUPFAM" id="SSF52540">
    <property type="entry name" value="P-loop containing nucleoside triphosphate hydrolases"/>
    <property type="match status" value="1"/>
</dbReference>
<proteinExistence type="inferred from homology"/>